<proteinExistence type="predicted"/>
<accession>A0ABY2MUK7</accession>
<evidence type="ECO:0000313" key="3">
    <source>
        <dbReference type="Proteomes" id="UP000297422"/>
    </source>
</evidence>
<keyword evidence="1" id="KW-0472">Membrane</keyword>
<keyword evidence="3" id="KW-1185">Reference proteome</keyword>
<name>A0ABY2MUK7_9LEPT</name>
<feature type="transmembrane region" description="Helical" evidence="1">
    <location>
        <begin position="38"/>
        <end position="59"/>
    </location>
</feature>
<organism evidence="2 3">
    <name type="scientific">Leptospira stimsonii</name>
    <dbReference type="NCBI Taxonomy" id="2202203"/>
    <lineage>
        <taxon>Bacteria</taxon>
        <taxon>Pseudomonadati</taxon>
        <taxon>Spirochaetota</taxon>
        <taxon>Spirochaetia</taxon>
        <taxon>Leptospirales</taxon>
        <taxon>Leptospiraceae</taxon>
        <taxon>Leptospira</taxon>
    </lineage>
</organism>
<sequence length="62" mass="7438">MKKRREEKEGSKDRTTFWKSSPRFYPGTKTKPGSQFSLIYFSGESKILLIIFYGLLFFLRFF</sequence>
<gene>
    <name evidence="2" type="ORF">EHQ90_22410</name>
</gene>
<evidence type="ECO:0000256" key="1">
    <source>
        <dbReference type="SAM" id="Phobius"/>
    </source>
</evidence>
<protein>
    <recommendedName>
        <fullName evidence="4">Transmembrane protein</fullName>
    </recommendedName>
</protein>
<keyword evidence="1" id="KW-1133">Transmembrane helix</keyword>
<keyword evidence="1" id="KW-0812">Transmembrane</keyword>
<evidence type="ECO:0008006" key="4">
    <source>
        <dbReference type="Google" id="ProtNLM"/>
    </source>
</evidence>
<dbReference type="EMBL" id="RQGT01000135">
    <property type="protein sequence ID" value="TGM08436.1"/>
    <property type="molecule type" value="Genomic_DNA"/>
</dbReference>
<comment type="caution">
    <text evidence="2">The sequence shown here is derived from an EMBL/GenBank/DDBJ whole genome shotgun (WGS) entry which is preliminary data.</text>
</comment>
<evidence type="ECO:0000313" key="2">
    <source>
        <dbReference type="EMBL" id="TGM08436.1"/>
    </source>
</evidence>
<dbReference type="Proteomes" id="UP000297422">
    <property type="component" value="Unassembled WGS sequence"/>
</dbReference>
<reference evidence="3" key="1">
    <citation type="journal article" date="2019" name="PLoS Negl. Trop. Dis.">
        <title>Revisiting the worldwide diversity of Leptospira species in the environment.</title>
        <authorList>
            <person name="Vincent A.T."/>
            <person name="Schiettekatte O."/>
            <person name="Bourhy P."/>
            <person name="Veyrier F.J."/>
            <person name="Picardeau M."/>
        </authorList>
    </citation>
    <scope>NUCLEOTIDE SEQUENCE [LARGE SCALE GENOMIC DNA]</scope>
    <source>
        <strain evidence="3">201702407</strain>
    </source>
</reference>